<dbReference type="OrthoDB" id="3899490at2759"/>
<dbReference type="Proteomes" id="UP000799537">
    <property type="component" value="Unassembled WGS sequence"/>
</dbReference>
<accession>A0A6A6C9M3</accession>
<evidence type="ECO:0000313" key="3">
    <source>
        <dbReference type="Proteomes" id="UP000799537"/>
    </source>
</evidence>
<evidence type="ECO:0000313" key="2">
    <source>
        <dbReference type="EMBL" id="KAF2163725.1"/>
    </source>
</evidence>
<proteinExistence type="predicted"/>
<dbReference type="AlphaFoldDB" id="A0A6A6C9M3"/>
<keyword evidence="3" id="KW-1185">Reference proteome</keyword>
<name>A0A6A6C9M3_ZASCE</name>
<feature type="compositionally biased region" description="Basic and acidic residues" evidence="1">
    <location>
        <begin position="98"/>
        <end position="116"/>
    </location>
</feature>
<evidence type="ECO:0000256" key="1">
    <source>
        <dbReference type="SAM" id="MobiDB-lite"/>
    </source>
</evidence>
<reference evidence="2" key="1">
    <citation type="journal article" date="2020" name="Stud. Mycol.">
        <title>101 Dothideomycetes genomes: a test case for predicting lifestyles and emergence of pathogens.</title>
        <authorList>
            <person name="Haridas S."/>
            <person name="Albert R."/>
            <person name="Binder M."/>
            <person name="Bloem J."/>
            <person name="Labutti K."/>
            <person name="Salamov A."/>
            <person name="Andreopoulos B."/>
            <person name="Baker S."/>
            <person name="Barry K."/>
            <person name="Bills G."/>
            <person name="Bluhm B."/>
            <person name="Cannon C."/>
            <person name="Castanera R."/>
            <person name="Culley D."/>
            <person name="Daum C."/>
            <person name="Ezra D."/>
            <person name="Gonzalez J."/>
            <person name="Henrissat B."/>
            <person name="Kuo A."/>
            <person name="Liang C."/>
            <person name="Lipzen A."/>
            <person name="Lutzoni F."/>
            <person name="Magnuson J."/>
            <person name="Mondo S."/>
            <person name="Nolan M."/>
            <person name="Ohm R."/>
            <person name="Pangilinan J."/>
            <person name="Park H.-J."/>
            <person name="Ramirez L."/>
            <person name="Alfaro M."/>
            <person name="Sun H."/>
            <person name="Tritt A."/>
            <person name="Yoshinaga Y."/>
            <person name="Zwiers L.-H."/>
            <person name="Turgeon B."/>
            <person name="Goodwin S."/>
            <person name="Spatafora J."/>
            <person name="Crous P."/>
            <person name="Grigoriev I."/>
        </authorList>
    </citation>
    <scope>NUCLEOTIDE SEQUENCE</scope>
    <source>
        <strain evidence="2">ATCC 36951</strain>
    </source>
</reference>
<protein>
    <submittedName>
        <fullName evidence="2">Uncharacterized protein</fullName>
    </submittedName>
</protein>
<dbReference type="RefSeq" id="XP_033664614.1">
    <property type="nucleotide sequence ID" value="XM_033807876.1"/>
</dbReference>
<gene>
    <name evidence="2" type="ORF">M409DRAFT_25911</name>
</gene>
<dbReference type="EMBL" id="ML993607">
    <property type="protein sequence ID" value="KAF2163725.1"/>
    <property type="molecule type" value="Genomic_DNA"/>
</dbReference>
<organism evidence="2 3">
    <name type="scientific">Zasmidium cellare ATCC 36951</name>
    <dbReference type="NCBI Taxonomy" id="1080233"/>
    <lineage>
        <taxon>Eukaryota</taxon>
        <taxon>Fungi</taxon>
        <taxon>Dikarya</taxon>
        <taxon>Ascomycota</taxon>
        <taxon>Pezizomycotina</taxon>
        <taxon>Dothideomycetes</taxon>
        <taxon>Dothideomycetidae</taxon>
        <taxon>Mycosphaerellales</taxon>
        <taxon>Mycosphaerellaceae</taxon>
        <taxon>Zasmidium</taxon>
    </lineage>
</organism>
<sequence length="184" mass="20644">MAPPTEEREANLTDPAFFASQSQKLNALLGTVVREASTATNPDAAIDFMQLTEIVTSLLEEAQMFSVLSQEELGRREGDVRGFMGRIETVHSVIEDWDARTTKGEGKGSCDGEGSRKRARPTSSSSGSGPYDTRSNRRRMQCETEQALNMAPTFDGPYAEMIPFEQYPEREREKAAWWTEPYYD</sequence>
<dbReference type="GeneID" id="54561148"/>
<feature type="region of interest" description="Disordered" evidence="1">
    <location>
        <begin position="98"/>
        <end position="157"/>
    </location>
</feature>